<dbReference type="InterPro" id="IPR050790">
    <property type="entry name" value="ExbB/TolQ_transport"/>
</dbReference>
<keyword evidence="13" id="KW-1185">Reference proteome</keyword>
<evidence type="ECO:0000256" key="7">
    <source>
        <dbReference type="ARBA" id="ARBA00022989"/>
    </source>
</evidence>
<evidence type="ECO:0000256" key="4">
    <source>
        <dbReference type="ARBA" id="ARBA00022519"/>
    </source>
</evidence>
<dbReference type="GO" id="GO:0043213">
    <property type="term" value="P:bacteriocin transport"/>
    <property type="evidence" value="ECO:0007669"/>
    <property type="project" value="InterPro"/>
</dbReference>
<dbReference type="GO" id="GO:0051301">
    <property type="term" value="P:cell division"/>
    <property type="evidence" value="ECO:0007669"/>
    <property type="project" value="UniProtKB-UniRule"/>
</dbReference>
<dbReference type="EMBL" id="JACHGR010000003">
    <property type="protein sequence ID" value="MBB6055297.1"/>
    <property type="molecule type" value="Genomic_DNA"/>
</dbReference>
<dbReference type="InterPro" id="IPR014163">
    <property type="entry name" value="Tol-Pal_TolQ"/>
</dbReference>
<feature type="transmembrane region" description="Helical" evidence="10">
    <location>
        <begin position="173"/>
        <end position="194"/>
    </location>
</feature>
<dbReference type="AlphaFoldDB" id="A0A841GCH3"/>
<evidence type="ECO:0000313" key="12">
    <source>
        <dbReference type="EMBL" id="MBB6055297.1"/>
    </source>
</evidence>
<comment type="function">
    <text evidence="10">Part of the Tol-Pal system, which plays a role in outer membrane invagination during cell division and is important for maintaining outer membrane integrity.</text>
</comment>
<gene>
    <name evidence="10" type="primary">tolQ</name>
    <name evidence="12" type="ORF">HNR75_001179</name>
</gene>
<dbReference type="GO" id="GO:0017038">
    <property type="term" value="P:protein import"/>
    <property type="evidence" value="ECO:0007669"/>
    <property type="project" value="TreeGrafter"/>
</dbReference>
<keyword evidence="5 10" id="KW-0132">Cell division</keyword>
<comment type="caution">
    <text evidence="12">The sequence shown here is derived from an EMBL/GenBank/DDBJ whole genome shotgun (WGS) entry which is preliminary data.</text>
</comment>
<keyword evidence="4 10" id="KW-0997">Cell inner membrane</keyword>
<organism evidence="12 13">
    <name type="scientific">Tolumonas osonensis</name>
    <dbReference type="NCBI Taxonomy" id="675874"/>
    <lineage>
        <taxon>Bacteria</taxon>
        <taxon>Pseudomonadati</taxon>
        <taxon>Pseudomonadota</taxon>
        <taxon>Gammaproteobacteria</taxon>
        <taxon>Aeromonadales</taxon>
        <taxon>Aeromonadaceae</taxon>
        <taxon>Tolumonas</taxon>
    </lineage>
</organism>
<evidence type="ECO:0000256" key="3">
    <source>
        <dbReference type="ARBA" id="ARBA00022475"/>
    </source>
</evidence>
<dbReference type="PANTHER" id="PTHR30625">
    <property type="entry name" value="PROTEIN TOLQ"/>
    <property type="match status" value="1"/>
</dbReference>
<dbReference type="HAMAP" id="MF_02202">
    <property type="entry name" value="TolQ"/>
    <property type="match status" value="1"/>
</dbReference>
<evidence type="ECO:0000313" key="13">
    <source>
        <dbReference type="Proteomes" id="UP000585721"/>
    </source>
</evidence>
<dbReference type="Proteomes" id="UP000585721">
    <property type="component" value="Unassembled WGS sequence"/>
</dbReference>
<evidence type="ECO:0000259" key="11">
    <source>
        <dbReference type="Pfam" id="PF01618"/>
    </source>
</evidence>
<evidence type="ECO:0000256" key="1">
    <source>
        <dbReference type="ARBA" id="ARBA00004651"/>
    </source>
</evidence>
<dbReference type="Pfam" id="PF01618">
    <property type="entry name" value="MotA_ExbB"/>
    <property type="match status" value="1"/>
</dbReference>
<feature type="transmembrane region" description="Helical" evidence="10">
    <location>
        <begin position="18"/>
        <end position="38"/>
    </location>
</feature>
<keyword evidence="7 10" id="KW-1133">Transmembrane helix</keyword>
<protein>
    <recommendedName>
        <fullName evidence="10">Tol-Pal system protein TolQ</fullName>
    </recommendedName>
</protein>
<comment type="subcellular location">
    <subcellularLocation>
        <location evidence="10">Cell inner membrane</location>
        <topology evidence="10">Multi-pass membrane protein</topology>
    </subcellularLocation>
    <subcellularLocation>
        <location evidence="1">Cell membrane</location>
        <topology evidence="1">Multi-pass membrane protein</topology>
    </subcellularLocation>
</comment>
<keyword evidence="9 10" id="KW-0131">Cell cycle</keyword>
<evidence type="ECO:0000256" key="6">
    <source>
        <dbReference type="ARBA" id="ARBA00022692"/>
    </source>
</evidence>
<keyword evidence="3 10" id="KW-1003">Cell membrane</keyword>
<sequence>MQPAEMSFTNLIFEASPLVQIVMLILLSMSIASWAIIVQRTKVLKEARSISEQFEERFWSGIDLNRLYQECANRRDELSGLEQIFYSGFKEFARLHNSGLKNQEMIMDGTYRAMRVSLSREIDELETHLPVLATIGSISPYIGLFGTVWGIMHAFIALSAVKNASLAMVAPPIAEALIATAMGLFAAIPAVVAYNRFSTKVERLDNAYVNFMDEFSTILNRQLGNKGE</sequence>
<comment type="similarity">
    <text evidence="2 10">Belongs to the ExbB/TolQ family.</text>
</comment>
<keyword evidence="6 10" id="KW-0812">Transmembrane</keyword>
<dbReference type="NCBIfam" id="TIGR02796">
    <property type="entry name" value="tolQ"/>
    <property type="match status" value="1"/>
</dbReference>
<evidence type="ECO:0000256" key="8">
    <source>
        <dbReference type="ARBA" id="ARBA00023136"/>
    </source>
</evidence>
<reference evidence="12 13" key="1">
    <citation type="submission" date="2020-08" db="EMBL/GenBank/DDBJ databases">
        <title>Genomic Encyclopedia of Type Strains, Phase IV (KMG-IV): sequencing the most valuable type-strain genomes for metagenomic binning, comparative biology and taxonomic classification.</title>
        <authorList>
            <person name="Goeker M."/>
        </authorList>
    </citation>
    <scope>NUCLEOTIDE SEQUENCE [LARGE SCALE GENOMIC DNA]</scope>
    <source>
        <strain evidence="12 13">DSM 22975</strain>
    </source>
</reference>
<evidence type="ECO:0000256" key="10">
    <source>
        <dbReference type="HAMAP-Rule" id="MF_02202"/>
    </source>
</evidence>
<evidence type="ECO:0000256" key="2">
    <source>
        <dbReference type="ARBA" id="ARBA00010442"/>
    </source>
</evidence>
<accession>A0A841GCH3</accession>
<name>A0A841GCH3_9GAMM</name>
<feature type="transmembrane region" description="Helical" evidence="10">
    <location>
        <begin position="141"/>
        <end position="161"/>
    </location>
</feature>
<dbReference type="PANTHER" id="PTHR30625:SF3">
    <property type="entry name" value="TOL-PAL SYSTEM PROTEIN TOLQ"/>
    <property type="match status" value="1"/>
</dbReference>
<dbReference type="InterPro" id="IPR002898">
    <property type="entry name" value="MotA_ExbB_proton_chnl"/>
</dbReference>
<evidence type="ECO:0000256" key="9">
    <source>
        <dbReference type="ARBA" id="ARBA00023306"/>
    </source>
</evidence>
<evidence type="ECO:0000256" key="5">
    <source>
        <dbReference type="ARBA" id="ARBA00022618"/>
    </source>
</evidence>
<proteinExistence type="inferred from homology"/>
<dbReference type="GO" id="GO:0005886">
    <property type="term" value="C:plasma membrane"/>
    <property type="evidence" value="ECO:0007669"/>
    <property type="project" value="UniProtKB-SubCell"/>
</dbReference>
<feature type="domain" description="MotA/TolQ/ExbB proton channel" evidence="11">
    <location>
        <begin position="81"/>
        <end position="206"/>
    </location>
</feature>
<keyword evidence="8 10" id="KW-0472">Membrane</keyword>
<comment type="subunit">
    <text evidence="10">The Tol-Pal system is composed of five core proteins: the inner membrane proteins TolA, TolQ and TolR, the periplasmic protein TolB and the outer membrane protein Pal. They form a network linking the inner and outer membranes and the peptidoglycan layer.</text>
</comment>